<dbReference type="EMBL" id="JAGPXB010000006">
    <property type="protein sequence ID" value="MBQ0908714.1"/>
    <property type="molecule type" value="Genomic_DNA"/>
</dbReference>
<comment type="caution">
    <text evidence="1">The sequence shown here is derived from an EMBL/GenBank/DDBJ whole genome shotgun (WGS) entry which is preliminary data.</text>
</comment>
<organism evidence="1 2">
    <name type="scientific">Flavobacterium erciyesense</name>
    <dbReference type="NCBI Taxonomy" id="2825842"/>
    <lineage>
        <taxon>Bacteria</taxon>
        <taxon>Pseudomonadati</taxon>
        <taxon>Bacteroidota</taxon>
        <taxon>Flavobacteriia</taxon>
        <taxon>Flavobacteriales</taxon>
        <taxon>Flavobacteriaceae</taxon>
        <taxon>Flavobacterium</taxon>
    </lineage>
</organism>
<protein>
    <submittedName>
        <fullName evidence="1">Uncharacterized protein</fullName>
    </submittedName>
</protein>
<name>A0ABS5D3X9_9FLAO</name>
<evidence type="ECO:0000313" key="1">
    <source>
        <dbReference type="EMBL" id="MBQ0908714.1"/>
    </source>
</evidence>
<reference evidence="1 2" key="1">
    <citation type="submission" date="2021-04" db="EMBL/GenBank/DDBJ databases">
        <title>Description of novel Flavobacterium sp. F-328.</title>
        <authorList>
            <person name="Saticioglu I.B."/>
        </authorList>
    </citation>
    <scope>NUCLEOTIDE SEQUENCE [LARGE SCALE GENOMIC DNA]</scope>
    <source>
        <strain evidence="1 2">F-328</strain>
    </source>
</reference>
<dbReference type="RefSeq" id="WP_210789443.1">
    <property type="nucleotide sequence ID" value="NZ_JAGPXB010000006.1"/>
</dbReference>
<accession>A0ABS5D3X9</accession>
<evidence type="ECO:0000313" key="2">
    <source>
        <dbReference type="Proteomes" id="UP000679008"/>
    </source>
</evidence>
<keyword evidence="2" id="KW-1185">Reference proteome</keyword>
<gene>
    <name evidence="1" type="ORF">KBJ98_08380</name>
</gene>
<proteinExistence type="predicted"/>
<dbReference type="Proteomes" id="UP000679008">
    <property type="component" value="Unassembled WGS sequence"/>
</dbReference>
<sequence>MFWNKKKKPSVTEDDKKWIEESFIFLREILGNEHFDNLITITPTKNFYNWTFKGDEEDAVFVLERTKDLMQIEDSNIRIEYFSNQPIEMNDGTILSSPEDINGQWQSATGAYEEFENEKIIYIEKEQLKNSLSLIATIAIELSRFILLGENRIEENDEYLTELTAIAYGFGIFLGNSRFQHTKFQNISNSGWQMSCQGYLPEQIIAYAMVWISLQRKESTEYEKYLNKEMAKFFTQNIEYLRTNNQ</sequence>